<dbReference type="NCBIfam" id="TIGR02937">
    <property type="entry name" value="sigma70-ECF"/>
    <property type="match status" value="1"/>
</dbReference>
<dbReference type="Gene3D" id="1.10.1740.10">
    <property type="match status" value="1"/>
</dbReference>
<keyword evidence="4" id="KW-0804">Transcription</keyword>
<comment type="similarity">
    <text evidence="1">Belongs to the sigma-70 factor family. ECF subfamily.</text>
</comment>
<dbReference type="EMBL" id="CP042806">
    <property type="protein sequence ID" value="QEE28885.1"/>
    <property type="molecule type" value="Genomic_DNA"/>
</dbReference>
<dbReference type="PANTHER" id="PTHR43133">
    <property type="entry name" value="RNA POLYMERASE ECF-TYPE SIGMA FACTO"/>
    <property type="match status" value="1"/>
</dbReference>
<dbReference type="CDD" id="cd06171">
    <property type="entry name" value="Sigma70_r4"/>
    <property type="match status" value="1"/>
</dbReference>
<dbReference type="SUPFAM" id="SSF88659">
    <property type="entry name" value="Sigma3 and sigma4 domains of RNA polymerase sigma factors"/>
    <property type="match status" value="1"/>
</dbReference>
<gene>
    <name evidence="7" type="ORF">FTW19_13290</name>
</gene>
<feature type="domain" description="RNA polymerase sigma factor 70 region 4 type 2" evidence="6">
    <location>
        <begin position="146"/>
        <end position="197"/>
    </location>
</feature>
<dbReference type="InterPro" id="IPR013249">
    <property type="entry name" value="RNA_pol_sigma70_r4_t2"/>
</dbReference>
<dbReference type="KEGG" id="talb:FTW19_13290"/>
<dbReference type="Gene3D" id="1.10.10.10">
    <property type="entry name" value="Winged helix-like DNA-binding domain superfamily/Winged helix DNA-binding domain"/>
    <property type="match status" value="1"/>
</dbReference>
<keyword evidence="8" id="KW-1185">Reference proteome</keyword>
<keyword evidence="2" id="KW-0805">Transcription regulation</keyword>
<evidence type="ECO:0000256" key="2">
    <source>
        <dbReference type="ARBA" id="ARBA00023015"/>
    </source>
</evidence>
<evidence type="ECO:0000256" key="1">
    <source>
        <dbReference type="ARBA" id="ARBA00010641"/>
    </source>
</evidence>
<dbReference type="InterPro" id="IPR013324">
    <property type="entry name" value="RNA_pol_sigma_r3/r4-like"/>
</dbReference>
<keyword evidence="3" id="KW-0731">Sigma factor</keyword>
<dbReference type="Pfam" id="PF04542">
    <property type="entry name" value="Sigma70_r2"/>
    <property type="match status" value="1"/>
</dbReference>
<evidence type="ECO:0000313" key="8">
    <source>
        <dbReference type="Proteomes" id="UP000321820"/>
    </source>
</evidence>
<name>A0A5B9ECL9_9BACT</name>
<reference evidence="7 8" key="1">
    <citation type="submission" date="2019-08" db="EMBL/GenBank/DDBJ databases">
        <title>Complete genome sequence of Terriglobus albidus strain ORNL.</title>
        <authorList>
            <person name="Podar M."/>
        </authorList>
    </citation>
    <scope>NUCLEOTIDE SEQUENCE [LARGE SCALE GENOMIC DNA]</scope>
    <source>
        <strain evidence="7 8">ORNL</strain>
    </source>
</reference>
<dbReference type="AlphaFoldDB" id="A0A5B9ECL9"/>
<dbReference type="GO" id="GO:0003677">
    <property type="term" value="F:DNA binding"/>
    <property type="evidence" value="ECO:0007669"/>
    <property type="project" value="InterPro"/>
</dbReference>
<evidence type="ECO:0000256" key="3">
    <source>
        <dbReference type="ARBA" id="ARBA00023082"/>
    </source>
</evidence>
<dbReference type="InterPro" id="IPR036388">
    <property type="entry name" value="WH-like_DNA-bd_sf"/>
</dbReference>
<dbReference type="RefSeq" id="WP_147648083.1">
    <property type="nucleotide sequence ID" value="NZ_CP042806.1"/>
</dbReference>
<dbReference type="InterPro" id="IPR014284">
    <property type="entry name" value="RNA_pol_sigma-70_dom"/>
</dbReference>
<dbReference type="PANTHER" id="PTHR43133:SF51">
    <property type="entry name" value="RNA POLYMERASE SIGMA FACTOR"/>
    <property type="match status" value="1"/>
</dbReference>
<evidence type="ECO:0000259" key="6">
    <source>
        <dbReference type="Pfam" id="PF08281"/>
    </source>
</evidence>
<proteinExistence type="inferred from homology"/>
<protein>
    <submittedName>
        <fullName evidence="7">Sigma-70 family RNA polymerase sigma factor</fullName>
    </submittedName>
</protein>
<evidence type="ECO:0000256" key="4">
    <source>
        <dbReference type="ARBA" id="ARBA00023163"/>
    </source>
</evidence>
<feature type="domain" description="RNA polymerase sigma-70 region 2" evidence="5">
    <location>
        <begin position="40"/>
        <end position="106"/>
    </location>
</feature>
<dbReference type="SUPFAM" id="SSF88946">
    <property type="entry name" value="Sigma2 domain of RNA polymerase sigma factors"/>
    <property type="match status" value="1"/>
</dbReference>
<dbReference type="Proteomes" id="UP000321820">
    <property type="component" value="Chromosome"/>
</dbReference>
<dbReference type="OrthoDB" id="9784984at2"/>
<sequence>MNTYQRSDKRVKNIDPHEEDPDRFLIEQAQDGDFHAFELLVIQHKQMLFRIIFSITRNQDDTEDMLQETLLRAYRGLHEFRRQSKFRTWLTRIAVNQALGCLRKRRYHHVSLDSCAGGNNGHMAPDIREWRPNPEQYCAQAETNLNVQEKIAKLPDGLRMALILKHFHGHTLERVAQELGITIPAAKSRVLRAHQRLRSQMEDQPFMIVREPSTKLLEYSIETF</sequence>
<dbReference type="InterPro" id="IPR013325">
    <property type="entry name" value="RNA_pol_sigma_r2"/>
</dbReference>
<evidence type="ECO:0000259" key="5">
    <source>
        <dbReference type="Pfam" id="PF04542"/>
    </source>
</evidence>
<dbReference type="Pfam" id="PF08281">
    <property type="entry name" value="Sigma70_r4_2"/>
    <property type="match status" value="1"/>
</dbReference>
<dbReference type="GO" id="GO:0016987">
    <property type="term" value="F:sigma factor activity"/>
    <property type="evidence" value="ECO:0007669"/>
    <property type="project" value="UniProtKB-KW"/>
</dbReference>
<dbReference type="GO" id="GO:0006352">
    <property type="term" value="P:DNA-templated transcription initiation"/>
    <property type="evidence" value="ECO:0007669"/>
    <property type="project" value="InterPro"/>
</dbReference>
<accession>A0A5B9ECL9</accession>
<dbReference type="InterPro" id="IPR007627">
    <property type="entry name" value="RNA_pol_sigma70_r2"/>
</dbReference>
<organism evidence="7 8">
    <name type="scientific">Terriglobus albidus</name>
    <dbReference type="NCBI Taxonomy" id="1592106"/>
    <lineage>
        <taxon>Bacteria</taxon>
        <taxon>Pseudomonadati</taxon>
        <taxon>Acidobacteriota</taxon>
        <taxon>Terriglobia</taxon>
        <taxon>Terriglobales</taxon>
        <taxon>Acidobacteriaceae</taxon>
        <taxon>Terriglobus</taxon>
    </lineage>
</organism>
<dbReference type="InterPro" id="IPR039425">
    <property type="entry name" value="RNA_pol_sigma-70-like"/>
</dbReference>
<evidence type="ECO:0000313" key="7">
    <source>
        <dbReference type="EMBL" id="QEE28885.1"/>
    </source>
</evidence>